<evidence type="ECO:0008006" key="4">
    <source>
        <dbReference type="Google" id="ProtNLM"/>
    </source>
</evidence>
<name>A0A927B868_9BACT</name>
<evidence type="ECO:0000313" key="3">
    <source>
        <dbReference type="Proteomes" id="UP000653797"/>
    </source>
</evidence>
<dbReference type="Gene3D" id="2.60.40.10">
    <property type="entry name" value="Immunoglobulins"/>
    <property type="match status" value="1"/>
</dbReference>
<keyword evidence="3" id="KW-1185">Reference proteome</keyword>
<feature type="region of interest" description="Disordered" evidence="1">
    <location>
        <begin position="1"/>
        <end position="34"/>
    </location>
</feature>
<dbReference type="EMBL" id="JACXAA010000023">
    <property type="protein sequence ID" value="MBD2757505.1"/>
    <property type="molecule type" value="Genomic_DNA"/>
</dbReference>
<dbReference type="InterPro" id="IPR013783">
    <property type="entry name" value="Ig-like_fold"/>
</dbReference>
<organism evidence="2 3">
    <name type="scientific">Spirosoma validum</name>
    <dbReference type="NCBI Taxonomy" id="2771355"/>
    <lineage>
        <taxon>Bacteria</taxon>
        <taxon>Pseudomonadati</taxon>
        <taxon>Bacteroidota</taxon>
        <taxon>Cytophagia</taxon>
        <taxon>Cytophagales</taxon>
        <taxon>Cytophagaceae</taxon>
        <taxon>Spirosoma</taxon>
    </lineage>
</organism>
<dbReference type="Proteomes" id="UP000653797">
    <property type="component" value="Unassembled WGS sequence"/>
</dbReference>
<dbReference type="AlphaFoldDB" id="A0A927B868"/>
<reference evidence="2" key="1">
    <citation type="submission" date="2020-09" db="EMBL/GenBank/DDBJ databases">
        <authorList>
            <person name="Kim M.K."/>
        </authorList>
    </citation>
    <scope>NUCLEOTIDE SEQUENCE</scope>
    <source>
        <strain evidence="2">BT704</strain>
    </source>
</reference>
<evidence type="ECO:0000256" key="1">
    <source>
        <dbReference type="SAM" id="MobiDB-lite"/>
    </source>
</evidence>
<sequence length="332" mass="33248">MTVTGPNGCTATASTTVTGSTTPPTASLTNDGPLSCNKPSVTLTASGGESYQFQSGITANGSSATVTTAGVYSVTVIGTNGCSQVASTTLTDDSQPIAITQQPANVSLTTGQTARFSASASGSALSYQWQLDAGSGFVDLTNDATYAGVNSATLSVANTTTALSGNSYRVVITSGACSVTSTAASLTVNPLLTDLSPILYTQPFVLYGSGQLSVVVDVVELNGVASQGLITLKITQDAKLSLSLPANATSVGGRVVTNGVWQLSGPQNGYYTLTTSEPVAAGNRLSVGLVGQFSAGSSSGELTVSGTLVGGSGGEQKATNNIDADKIKYFQQ</sequence>
<dbReference type="RefSeq" id="WP_191043128.1">
    <property type="nucleotide sequence ID" value="NZ_JACXAA010000023.1"/>
</dbReference>
<accession>A0A927B868</accession>
<proteinExistence type="predicted"/>
<feature type="compositionally biased region" description="Low complexity" evidence="1">
    <location>
        <begin position="10"/>
        <end position="27"/>
    </location>
</feature>
<comment type="caution">
    <text evidence="2">The sequence shown here is derived from an EMBL/GenBank/DDBJ whole genome shotgun (WGS) entry which is preliminary data.</text>
</comment>
<protein>
    <recommendedName>
        <fullName evidence="4">Ig-like domain-containing protein</fullName>
    </recommendedName>
</protein>
<evidence type="ECO:0000313" key="2">
    <source>
        <dbReference type="EMBL" id="MBD2757505.1"/>
    </source>
</evidence>
<gene>
    <name evidence="2" type="ORF">IC230_31840</name>
</gene>